<dbReference type="SUPFAM" id="SSF46785">
    <property type="entry name" value="Winged helix' DNA-binding domain"/>
    <property type="match status" value="1"/>
</dbReference>
<dbReference type="PANTHER" id="PTHR43252:SF2">
    <property type="entry name" value="TRANSCRIPTION REGULATOR, PADR-LIKE FAMILY"/>
    <property type="match status" value="1"/>
</dbReference>
<feature type="domain" description="Transcription regulator PadR N-terminal" evidence="2">
    <location>
        <begin position="15"/>
        <end position="92"/>
    </location>
</feature>
<dbReference type="InParanoid" id="A0A1I5G5X9"/>
<dbReference type="InterPro" id="IPR036388">
    <property type="entry name" value="WH-like_DNA-bd_sf"/>
</dbReference>
<dbReference type="RefSeq" id="WP_075021391.1">
    <property type="nucleotide sequence ID" value="NZ_FOVH01000005.1"/>
</dbReference>
<dbReference type="AlphaFoldDB" id="A0A1I5G5X9"/>
<sequence length="202" mass="23441">MAERPRHQSPLALVLLASLSEEPMHAYRMRRLIKERGKDRIVNVARSNSVYQTINWLRQRELVQVRETSHGQGRPDRTIYEITEKGRDALQQWLATTLSTPAREFPEFPAALASMAATTPEEVTRHLEERAAALTRRLAETEARRDNDAQDVPRLFLIEDEYLMAMTKAELRWVESLIAEITQKELTWTRDWLDTIRSTSGE</sequence>
<dbReference type="Gene3D" id="1.10.10.10">
    <property type="entry name" value="Winged helix-like DNA-binding domain superfamily/Winged helix DNA-binding domain"/>
    <property type="match status" value="1"/>
</dbReference>
<dbReference type="GO" id="GO:0003677">
    <property type="term" value="F:DNA binding"/>
    <property type="evidence" value="ECO:0007669"/>
    <property type="project" value="UniProtKB-KW"/>
</dbReference>
<evidence type="ECO:0000313" key="4">
    <source>
        <dbReference type="Proteomes" id="UP000183413"/>
    </source>
</evidence>
<dbReference type="EMBL" id="FOVH01000005">
    <property type="protein sequence ID" value="SFO31427.1"/>
    <property type="molecule type" value="Genomic_DNA"/>
</dbReference>
<dbReference type="InterPro" id="IPR005149">
    <property type="entry name" value="Tscrpt_reg_PadR_N"/>
</dbReference>
<keyword evidence="3" id="KW-0238">DNA-binding</keyword>
<dbReference type="OrthoDB" id="8443918at2"/>
<evidence type="ECO:0000256" key="1">
    <source>
        <dbReference type="SAM" id="Coils"/>
    </source>
</evidence>
<reference evidence="3 4" key="1">
    <citation type="submission" date="2016-10" db="EMBL/GenBank/DDBJ databases">
        <authorList>
            <person name="de Groot N.N."/>
        </authorList>
    </citation>
    <scope>NUCLEOTIDE SEQUENCE [LARGE SCALE GENOMIC DNA]</scope>
    <source>
        <strain evidence="3 4">DSM 43067</strain>
    </source>
</reference>
<dbReference type="InterPro" id="IPR036390">
    <property type="entry name" value="WH_DNA-bd_sf"/>
</dbReference>
<dbReference type="PANTHER" id="PTHR43252">
    <property type="entry name" value="TRANSCRIPTIONAL REGULATOR YQJI"/>
    <property type="match status" value="1"/>
</dbReference>
<gene>
    <name evidence="3" type="ORF">SAMN04489713_10550</name>
</gene>
<dbReference type="Pfam" id="PF03551">
    <property type="entry name" value="PadR"/>
    <property type="match status" value="1"/>
</dbReference>
<accession>A0A1I5G5X9</accession>
<keyword evidence="4" id="KW-1185">Reference proteome</keyword>
<feature type="coiled-coil region" evidence="1">
    <location>
        <begin position="124"/>
        <end position="151"/>
    </location>
</feature>
<evidence type="ECO:0000313" key="3">
    <source>
        <dbReference type="EMBL" id="SFO31427.1"/>
    </source>
</evidence>
<dbReference type="Proteomes" id="UP000183413">
    <property type="component" value="Unassembled WGS sequence"/>
</dbReference>
<evidence type="ECO:0000259" key="2">
    <source>
        <dbReference type="Pfam" id="PF03551"/>
    </source>
</evidence>
<organism evidence="3 4">
    <name type="scientific">Actinomadura madurae</name>
    <dbReference type="NCBI Taxonomy" id="1993"/>
    <lineage>
        <taxon>Bacteria</taxon>
        <taxon>Bacillati</taxon>
        <taxon>Actinomycetota</taxon>
        <taxon>Actinomycetes</taxon>
        <taxon>Streptosporangiales</taxon>
        <taxon>Thermomonosporaceae</taxon>
        <taxon>Actinomadura</taxon>
    </lineage>
</organism>
<proteinExistence type="predicted"/>
<protein>
    <submittedName>
        <fullName evidence="3">DNA-binding transcriptional regulator, PadR family</fullName>
    </submittedName>
</protein>
<keyword evidence="1" id="KW-0175">Coiled coil</keyword>
<name>A0A1I5G5X9_9ACTN</name>
<dbReference type="eggNOG" id="COG1695">
    <property type="taxonomic scope" value="Bacteria"/>
</dbReference>